<gene>
    <name evidence="1" type="ORF">WR25_26480</name>
</gene>
<evidence type="ECO:0000313" key="2">
    <source>
        <dbReference type="Proteomes" id="UP000218231"/>
    </source>
</evidence>
<organism evidence="1 2">
    <name type="scientific">Diploscapter pachys</name>
    <dbReference type="NCBI Taxonomy" id="2018661"/>
    <lineage>
        <taxon>Eukaryota</taxon>
        <taxon>Metazoa</taxon>
        <taxon>Ecdysozoa</taxon>
        <taxon>Nematoda</taxon>
        <taxon>Chromadorea</taxon>
        <taxon>Rhabditida</taxon>
        <taxon>Rhabditina</taxon>
        <taxon>Rhabditomorpha</taxon>
        <taxon>Rhabditoidea</taxon>
        <taxon>Rhabditidae</taxon>
        <taxon>Diploscapter</taxon>
    </lineage>
</organism>
<dbReference type="AlphaFoldDB" id="A0A2A2JZW6"/>
<name>A0A2A2JZW6_9BILA</name>
<accession>A0A2A2JZW6</accession>
<sequence length="200" mass="22624">MMPVRMLDRSLFIRELTPHDLKLEVEQFSRGEAIRAARHLAFVVGTAHARQMDAAARADWIGQLESGRHGQLDAPSWLWESVVSLSGSHEAGYLDHCRRRSLPTEPIGEIGEQIDVHRGEAREPQVARAARPLQCRAALPRRRNPRAKPPFEHPRLCLDFVTAAPAAQVDRTAIQQVERWQPVVQHDRVLQIPIVVQADE</sequence>
<dbReference type="Proteomes" id="UP000218231">
    <property type="component" value="Unassembled WGS sequence"/>
</dbReference>
<evidence type="ECO:0000313" key="1">
    <source>
        <dbReference type="EMBL" id="PAV67218.1"/>
    </source>
</evidence>
<keyword evidence="2" id="KW-1185">Reference proteome</keyword>
<reference evidence="1 2" key="1">
    <citation type="journal article" date="2017" name="Curr. Biol.">
        <title>Genome architecture and evolution of a unichromosomal asexual nematode.</title>
        <authorList>
            <person name="Fradin H."/>
            <person name="Zegar C."/>
            <person name="Gutwein M."/>
            <person name="Lucas J."/>
            <person name="Kovtun M."/>
            <person name="Corcoran D."/>
            <person name="Baugh L.R."/>
            <person name="Kiontke K."/>
            <person name="Gunsalus K."/>
            <person name="Fitch D.H."/>
            <person name="Piano F."/>
        </authorList>
    </citation>
    <scope>NUCLEOTIDE SEQUENCE [LARGE SCALE GENOMIC DNA]</scope>
    <source>
        <strain evidence="1">PF1309</strain>
    </source>
</reference>
<proteinExistence type="predicted"/>
<dbReference type="Pfam" id="PF10009">
    <property type="entry name" value="DUF2252"/>
    <property type="match status" value="1"/>
</dbReference>
<dbReference type="EMBL" id="LIAE01009983">
    <property type="protein sequence ID" value="PAV67218.1"/>
    <property type="molecule type" value="Genomic_DNA"/>
</dbReference>
<protein>
    <submittedName>
        <fullName evidence="1">Uncharacterized protein</fullName>
    </submittedName>
</protein>
<dbReference type="InterPro" id="IPR018721">
    <property type="entry name" value="DUF2252"/>
</dbReference>
<comment type="caution">
    <text evidence="1">The sequence shown here is derived from an EMBL/GenBank/DDBJ whole genome shotgun (WGS) entry which is preliminary data.</text>
</comment>